<protein>
    <submittedName>
        <fullName evidence="2">Uncharacterized protein</fullName>
    </submittedName>
</protein>
<feature type="non-terminal residue" evidence="2">
    <location>
        <position position="80"/>
    </location>
</feature>
<evidence type="ECO:0000313" key="3">
    <source>
        <dbReference type="Proteomes" id="UP000824120"/>
    </source>
</evidence>
<name>A0A9J5WQK4_SOLCO</name>
<proteinExistence type="predicted"/>
<accession>A0A9J5WQK4</accession>
<dbReference type="EMBL" id="JACXVP010000011">
    <property type="protein sequence ID" value="KAG5577206.1"/>
    <property type="molecule type" value="Genomic_DNA"/>
</dbReference>
<dbReference type="AlphaFoldDB" id="A0A9J5WQK4"/>
<organism evidence="2 3">
    <name type="scientific">Solanum commersonii</name>
    <name type="common">Commerson's wild potato</name>
    <name type="synonym">Commerson's nightshade</name>
    <dbReference type="NCBI Taxonomy" id="4109"/>
    <lineage>
        <taxon>Eukaryota</taxon>
        <taxon>Viridiplantae</taxon>
        <taxon>Streptophyta</taxon>
        <taxon>Embryophyta</taxon>
        <taxon>Tracheophyta</taxon>
        <taxon>Spermatophyta</taxon>
        <taxon>Magnoliopsida</taxon>
        <taxon>eudicotyledons</taxon>
        <taxon>Gunneridae</taxon>
        <taxon>Pentapetalae</taxon>
        <taxon>asterids</taxon>
        <taxon>lamiids</taxon>
        <taxon>Solanales</taxon>
        <taxon>Solanaceae</taxon>
        <taxon>Solanoideae</taxon>
        <taxon>Solaneae</taxon>
        <taxon>Solanum</taxon>
    </lineage>
</organism>
<keyword evidence="3" id="KW-1185">Reference proteome</keyword>
<comment type="caution">
    <text evidence="2">The sequence shown here is derived from an EMBL/GenBank/DDBJ whole genome shotgun (WGS) entry which is preliminary data.</text>
</comment>
<feature type="chain" id="PRO_5039925952" evidence="1">
    <location>
        <begin position="22"/>
        <end position="80"/>
    </location>
</feature>
<reference evidence="2 3" key="1">
    <citation type="submission" date="2020-09" db="EMBL/GenBank/DDBJ databases">
        <title>De no assembly of potato wild relative species, Solanum commersonii.</title>
        <authorList>
            <person name="Cho K."/>
        </authorList>
    </citation>
    <scope>NUCLEOTIDE SEQUENCE [LARGE SCALE GENOMIC DNA]</scope>
    <source>
        <strain evidence="2">LZ3.2</strain>
        <tissue evidence="2">Leaf</tissue>
    </source>
</reference>
<evidence type="ECO:0000313" key="2">
    <source>
        <dbReference type="EMBL" id="KAG5577206.1"/>
    </source>
</evidence>
<dbReference type="Proteomes" id="UP000824120">
    <property type="component" value="Chromosome 11"/>
</dbReference>
<gene>
    <name evidence="2" type="ORF">H5410_057340</name>
</gene>
<evidence type="ECO:0000256" key="1">
    <source>
        <dbReference type="SAM" id="SignalP"/>
    </source>
</evidence>
<feature type="signal peptide" evidence="1">
    <location>
        <begin position="1"/>
        <end position="21"/>
    </location>
</feature>
<sequence length="80" mass="9303">EVRPLLLHLLALIIHDSPVLGFGFDPLTNDYKVIMSPKAKNVANSSRCRKGEASRLKNWERIQKFGKKAVERYGWEWFEC</sequence>
<keyword evidence="1" id="KW-0732">Signal</keyword>